<dbReference type="GO" id="GO:0016567">
    <property type="term" value="P:protein ubiquitination"/>
    <property type="evidence" value="ECO:0007669"/>
    <property type="project" value="TreeGrafter"/>
</dbReference>
<dbReference type="InterPro" id="IPR047243">
    <property type="entry name" value="RING-H2_BRAP2"/>
</dbReference>
<dbReference type="GO" id="GO:0007265">
    <property type="term" value="P:Ras protein signal transduction"/>
    <property type="evidence" value="ECO:0007669"/>
    <property type="project" value="TreeGrafter"/>
</dbReference>
<dbReference type="Gene3D" id="3.30.40.10">
    <property type="entry name" value="Zinc/RING finger domain, C3HC4 (zinc finger)"/>
    <property type="match status" value="2"/>
</dbReference>
<sequence>MDPDLDQSADLGVDLGVDNPSSDVPLQQSHSVLSDAADHSQHRVLTSGVFVPVASPSEGASLGVLHLYKDKNDVMQYLQLDPPSAESASQVSPSDDQFNQLLHVLGSIVAVLAVPPHIIPQEFLKLMGACRKSMSHLRIIKDSVPNRFIMLLKFRSARAAYRFYDNFNGRSFNSFEPEICHVVFIKSVEFDSPDIPKYAFSPASPDPALLLNSESCTLPNTITNSQSIQNNLSPLLSDPQKSSSLLELPTCPVCLDRMDSSVTGLLTIVCHHTFHCSCIMKWGDSTCPVCRYSSTKESDSLHPSSSPLNECSDCASTENLWICLICGSIGCGRYFQGHAFKHYQETGHVYALELETQRVWDYAGDGYVHRLIQNRTDGKLVELPAPSSSLHSSINGLTPHSNVLGPVSASPYFAADGSVPSSSAGYISHVLGRRAMGLDTLDPHSIITVQDAAIAEKVDALGLEYSHMLQSQLDTQRKWFERQLTKIENASVEHISFLDQNLDTLREAYRQTCAERDSLLSVVNQHVREKKQTDRKMEQLCDRLGALERDTREEQALNSGLQDNLVKLRADLEASLHAGCKKDALISELQEQVRDKAKG</sequence>
<dbReference type="InterPro" id="IPR001607">
    <property type="entry name" value="Znf_UBP"/>
</dbReference>
<dbReference type="EMBL" id="DS022308">
    <property type="protein sequence ID" value="OAJ42712.1"/>
    <property type="molecule type" value="Genomic_DNA"/>
</dbReference>
<gene>
    <name evidence="9" type="ORF">BDEG_26131</name>
</gene>
<dbReference type="GO" id="GO:0061630">
    <property type="term" value="F:ubiquitin protein ligase activity"/>
    <property type="evidence" value="ECO:0007669"/>
    <property type="project" value="TreeGrafter"/>
</dbReference>
<dbReference type="InterPro" id="IPR011422">
    <property type="entry name" value="BRAP2/ETP1_RRM"/>
</dbReference>
<evidence type="ECO:0000256" key="4">
    <source>
        <dbReference type="PROSITE-ProRule" id="PRU00502"/>
    </source>
</evidence>
<dbReference type="SUPFAM" id="SSF57850">
    <property type="entry name" value="RING/U-box"/>
    <property type="match status" value="2"/>
</dbReference>
<dbReference type="CDD" id="cd16457">
    <property type="entry name" value="RING-H2_BRAP2"/>
    <property type="match status" value="1"/>
</dbReference>
<feature type="domain" description="RING-type" evidence="7">
    <location>
        <begin position="251"/>
        <end position="291"/>
    </location>
</feature>
<dbReference type="VEuPathDB" id="FungiDB:BDEG_26131"/>
<evidence type="ECO:0000259" key="7">
    <source>
        <dbReference type="PROSITE" id="PS50089"/>
    </source>
</evidence>
<dbReference type="SMART" id="SM00184">
    <property type="entry name" value="RING"/>
    <property type="match status" value="1"/>
</dbReference>
<dbReference type="InterPro" id="IPR001841">
    <property type="entry name" value="Znf_RING"/>
</dbReference>
<dbReference type="PROSITE" id="PS50089">
    <property type="entry name" value="ZF_RING_2"/>
    <property type="match status" value="1"/>
</dbReference>
<protein>
    <recommendedName>
        <fullName evidence="11">BRCA1-associated protein</fullName>
    </recommendedName>
</protein>
<dbReference type="PANTHER" id="PTHR24007:SF7">
    <property type="entry name" value="BRCA1-ASSOCIATED PROTEIN"/>
    <property type="match status" value="1"/>
</dbReference>
<feature type="coiled-coil region" evidence="5">
    <location>
        <begin position="523"/>
        <end position="550"/>
    </location>
</feature>
<feature type="region of interest" description="Disordered" evidence="6">
    <location>
        <begin position="1"/>
        <end position="27"/>
    </location>
</feature>
<dbReference type="InterPro" id="IPR013083">
    <property type="entry name" value="Znf_RING/FYVE/PHD"/>
</dbReference>
<dbReference type="Pfam" id="PF07576">
    <property type="entry name" value="BRAP2"/>
    <property type="match status" value="1"/>
</dbReference>
<evidence type="ECO:0000256" key="2">
    <source>
        <dbReference type="ARBA" id="ARBA00022771"/>
    </source>
</evidence>
<dbReference type="AlphaFoldDB" id="A0A177WS40"/>
<keyword evidence="3" id="KW-0862">Zinc</keyword>
<dbReference type="Pfam" id="PF02148">
    <property type="entry name" value="zf-UBP"/>
    <property type="match status" value="1"/>
</dbReference>
<dbReference type="OrthoDB" id="273556at2759"/>
<evidence type="ECO:0000256" key="3">
    <source>
        <dbReference type="ARBA" id="ARBA00022833"/>
    </source>
</evidence>
<dbReference type="PROSITE" id="PS50271">
    <property type="entry name" value="ZF_UBP"/>
    <property type="match status" value="1"/>
</dbReference>
<evidence type="ECO:0000256" key="1">
    <source>
        <dbReference type="ARBA" id="ARBA00022723"/>
    </source>
</evidence>
<keyword evidence="1" id="KW-0479">Metal-binding</keyword>
<dbReference type="GO" id="GO:0008270">
    <property type="term" value="F:zinc ion binding"/>
    <property type="evidence" value="ECO:0007669"/>
    <property type="project" value="UniProtKB-KW"/>
</dbReference>
<reference evidence="9 10" key="1">
    <citation type="submission" date="2006-10" db="EMBL/GenBank/DDBJ databases">
        <title>The Genome Sequence of Batrachochytrium dendrobatidis JEL423.</title>
        <authorList>
            <consortium name="The Broad Institute Genome Sequencing Platform"/>
            <person name="Birren B."/>
            <person name="Lander E."/>
            <person name="Galagan J."/>
            <person name="Cuomo C."/>
            <person name="Devon K."/>
            <person name="Jaffe D."/>
            <person name="Butler J."/>
            <person name="Alvarez P."/>
            <person name="Gnerre S."/>
            <person name="Grabherr M."/>
            <person name="Kleber M."/>
            <person name="Mauceli E."/>
            <person name="Brockman W."/>
            <person name="Young S."/>
            <person name="LaButti K."/>
            <person name="Sykes S."/>
            <person name="DeCaprio D."/>
            <person name="Crawford M."/>
            <person name="Koehrsen M."/>
            <person name="Engels R."/>
            <person name="Montgomery P."/>
            <person name="Pearson M."/>
            <person name="Howarth C."/>
            <person name="Larson L."/>
            <person name="White J."/>
            <person name="O'Leary S."/>
            <person name="Kodira C."/>
            <person name="Zeng Q."/>
            <person name="Yandava C."/>
            <person name="Alvarado L."/>
            <person name="Longcore J."/>
            <person name="James T."/>
        </authorList>
    </citation>
    <scope>NUCLEOTIDE SEQUENCE [LARGE SCALE GENOMIC DNA]</scope>
    <source>
        <strain evidence="9 10">JEL423</strain>
    </source>
</reference>
<dbReference type="SMART" id="SM00290">
    <property type="entry name" value="ZnF_UBP"/>
    <property type="match status" value="1"/>
</dbReference>
<evidence type="ECO:0000256" key="6">
    <source>
        <dbReference type="SAM" id="MobiDB-lite"/>
    </source>
</evidence>
<dbReference type="PANTHER" id="PTHR24007">
    <property type="entry name" value="BRCA1-ASSOCIATED PROTEIN"/>
    <property type="match status" value="1"/>
</dbReference>
<evidence type="ECO:0008006" key="11">
    <source>
        <dbReference type="Google" id="ProtNLM"/>
    </source>
</evidence>
<accession>A0A177WS40</accession>
<name>A0A177WS40_BATDL</name>
<keyword evidence="2 4" id="KW-0863">Zinc-finger</keyword>
<proteinExistence type="predicted"/>
<evidence type="ECO:0000256" key="5">
    <source>
        <dbReference type="SAM" id="Coils"/>
    </source>
</evidence>
<keyword evidence="5" id="KW-0175">Coiled coil</keyword>
<dbReference type="eggNOG" id="KOG0804">
    <property type="taxonomic scope" value="Eukaryota"/>
</dbReference>
<organism evidence="9 10">
    <name type="scientific">Batrachochytrium dendrobatidis (strain JEL423)</name>
    <dbReference type="NCBI Taxonomy" id="403673"/>
    <lineage>
        <taxon>Eukaryota</taxon>
        <taxon>Fungi</taxon>
        <taxon>Fungi incertae sedis</taxon>
        <taxon>Chytridiomycota</taxon>
        <taxon>Chytridiomycota incertae sedis</taxon>
        <taxon>Chytridiomycetes</taxon>
        <taxon>Rhizophydiales</taxon>
        <taxon>Rhizophydiales incertae sedis</taxon>
        <taxon>Batrachochytrium</taxon>
    </lineage>
</organism>
<evidence type="ECO:0000313" key="10">
    <source>
        <dbReference type="Proteomes" id="UP000077115"/>
    </source>
</evidence>
<reference evidence="9 10" key="2">
    <citation type="submission" date="2016-05" db="EMBL/GenBank/DDBJ databases">
        <title>Lineage-specific infection strategies underlie the spectrum of fungal disease in amphibians.</title>
        <authorList>
            <person name="Cuomo C.A."/>
            <person name="Farrer R.A."/>
            <person name="James T."/>
            <person name="Longcore J."/>
            <person name="Birren B."/>
        </authorList>
    </citation>
    <scope>NUCLEOTIDE SEQUENCE [LARGE SCALE GENOMIC DNA]</scope>
    <source>
        <strain evidence="9 10">JEL423</strain>
    </source>
</reference>
<dbReference type="Proteomes" id="UP000077115">
    <property type="component" value="Unassembled WGS sequence"/>
</dbReference>
<dbReference type="STRING" id="403673.A0A177WS40"/>
<evidence type="ECO:0000259" key="8">
    <source>
        <dbReference type="PROSITE" id="PS50271"/>
    </source>
</evidence>
<evidence type="ECO:0000313" key="9">
    <source>
        <dbReference type="EMBL" id="OAJ42712.1"/>
    </source>
</evidence>
<dbReference type="Pfam" id="PF13639">
    <property type="entry name" value="zf-RING_2"/>
    <property type="match status" value="1"/>
</dbReference>
<dbReference type="GO" id="GO:0005737">
    <property type="term" value="C:cytoplasm"/>
    <property type="evidence" value="ECO:0007669"/>
    <property type="project" value="TreeGrafter"/>
</dbReference>
<feature type="domain" description="UBP-type" evidence="8">
    <location>
        <begin position="285"/>
        <end position="387"/>
    </location>
</feature>